<keyword evidence="1" id="KW-1133">Transmembrane helix</keyword>
<evidence type="ECO:0000256" key="1">
    <source>
        <dbReference type="SAM" id="Phobius"/>
    </source>
</evidence>
<accession>A0A0T5P7K0</accession>
<proteinExistence type="predicted"/>
<dbReference type="OrthoDB" id="197461at2"/>
<keyword evidence="1" id="KW-0812">Transmembrane</keyword>
<dbReference type="Proteomes" id="UP000325785">
    <property type="component" value="Chromosome"/>
</dbReference>
<dbReference type="InterPro" id="IPR018638">
    <property type="entry name" value="DUF2061_membrane"/>
</dbReference>
<evidence type="ECO:0000313" key="6">
    <source>
        <dbReference type="Proteomes" id="UP000325785"/>
    </source>
</evidence>
<keyword evidence="5" id="KW-1185">Reference proteome</keyword>
<feature type="transmembrane region" description="Helical" evidence="1">
    <location>
        <begin position="35"/>
        <end position="54"/>
    </location>
</feature>
<dbReference type="AlphaFoldDB" id="A0A0T5P7K0"/>
<dbReference type="KEGG" id="rid:RIdsm_03536"/>
<dbReference type="EMBL" id="LAXI01000009">
    <property type="protein sequence ID" value="KRS17107.1"/>
    <property type="molecule type" value="Genomic_DNA"/>
</dbReference>
<gene>
    <name evidence="4" type="ORF">RIdsm_03536</name>
    <name evidence="3" type="ORF">XM52_14785</name>
</gene>
<evidence type="ECO:0000313" key="4">
    <source>
        <dbReference type="EMBL" id="QEW27718.1"/>
    </source>
</evidence>
<feature type="transmembrane region" description="Helical" evidence="1">
    <location>
        <begin position="12"/>
        <end position="29"/>
    </location>
</feature>
<dbReference type="EMBL" id="CP031598">
    <property type="protein sequence ID" value="QEW27718.1"/>
    <property type="molecule type" value="Genomic_DNA"/>
</dbReference>
<organism evidence="3 5">
    <name type="scientific">Roseovarius indicus</name>
    <dbReference type="NCBI Taxonomy" id="540747"/>
    <lineage>
        <taxon>Bacteria</taxon>
        <taxon>Pseudomonadati</taxon>
        <taxon>Pseudomonadota</taxon>
        <taxon>Alphaproteobacteria</taxon>
        <taxon>Rhodobacterales</taxon>
        <taxon>Roseobacteraceae</taxon>
        <taxon>Roseovarius</taxon>
    </lineage>
</organism>
<evidence type="ECO:0000313" key="3">
    <source>
        <dbReference type="EMBL" id="KRS17107.1"/>
    </source>
</evidence>
<dbReference type="PATRIC" id="fig|540747.5.peg.6040"/>
<dbReference type="RefSeq" id="WP_057816922.1">
    <property type="nucleotide sequence ID" value="NZ_CAXRJZ010000103.1"/>
</dbReference>
<dbReference type="Pfam" id="PF09834">
    <property type="entry name" value="DUF2061"/>
    <property type="match status" value="1"/>
</dbReference>
<evidence type="ECO:0000313" key="5">
    <source>
        <dbReference type="Proteomes" id="UP000051401"/>
    </source>
</evidence>
<keyword evidence="1" id="KW-0472">Membrane</keyword>
<protein>
    <recommendedName>
        <fullName evidence="2">DUF2061 domain-containing protein</fullName>
    </recommendedName>
</protein>
<dbReference type="STRING" id="540747.SAMN04488031_10860"/>
<reference evidence="4 6" key="2">
    <citation type="submission" date="2018-08" db="EMBL/GenBank/DDBJ databases">
        <title>Genetic Globetrotter - A new plasmid hitch-hiking vast phylogenetic and geographic distances.</title>
        <authorList>
            <person name="Vollmers J."/>
            <person name="Petersen J."/>
        </authorList>
    </citation>
    <scope>NUCLEOTIDE SEQUENCE [LARGE SCALE GENOMIC DNA]</scope>
    <source>
        <strain evidence="4 6">DSM 26383</strain>
    </source>
</reference>
<dbReference type="Proteomes" id="UP000051401">
    <property type="component" value="Unassembled WGS sequence"/>
</dbReference>
<sequence length="68" mass="7339">METRARTLVKAVVWNAIGLAVMSLVGLAMTGSAAVGGAMAVINTTIGLSCYFVYERIWSRINWGRLYG</sequence>
<feature type="domain" description="DUF2061" evidence="2">
    <location>
        <begin position="8"/>
        <end position="59"/>
    </location>
</feature>
<name>A0A0T5P7K0_9RHOB</name>
<reference evidence="3 5" key="1">
    <citation type="submission" date="2015-04" db="EMBL/GenBank/DDBJ databases">
        <title>The draft genome sequence of Roseovarius indicus B108T.</title>
        <authorList>
            <person name="Li G."/>
            <person name="Lai Q."/>
            <person name="Shao Z."/>
            <person name="Yan P."/>
        </authorList>
    </citation>
    <scope>NUCLEOTIDE SEQUENCE [LARGE SCALE GENOMIC DNA]</scope>
    <source>
        <strain evidence="3 5">B108</strain>
    </source>
</reference>
<evidence type="ECO:0000259" key="2">
    <source>
        <dbReference type="Pfam" id="PF09834"/>
    </source>
</evidence>